<dbReference type="GO" id="GO:0008080">
    <property type="term" value="F:N-acetyltransferase activity"/>
    <property type="evidence" value="ECO:0007669"/>
    <property type="project" value="TreeGrafter"/>
</dbReference>
<evidence type="ECO:0000313" key="1">
    <source>
        <dbReference type="Proteomes" id="UP000887575"/>
    </source>
</evidence>
<dbReference type="AlphaFoldDB" id="A0AAF3J631"/>
<protein>
    <submittedName>
        <fullName evidence="2">N-acetyltransferase domain-containing protein</fullName>
    </submittedName>
</protein>
<dbReference type="Gene3D" id="3.40.630.30">
    <property type="match status" value="1"/>
</dbReference>
<evidence type="ECO:0000313" key="2">
    <source>
        <dbReference type="WBParaSite" id="MBELARI_LOCUS18512"/>
    </source>
</evidence>
<name>A0AAF3J631_9BILA</name>
<dbReference type="WBParaSite" id="MBELARI_LOCUS18512">
    <property type="protein sequence ID" value="MBELARI_LOCUS18512"/>
    <property type="gene ID" value="MBELARI_LOCUS18512"/>
</dbReference>
<keyword evidence="1" id="KW-1185">Reference proteome</keyword>
<sequence>MLRSFRTGVHQIGRGLASKTPEHIPSTLSLEKATISDLPALSRLFLSNFVHDEPHARALRMGNEAAPLFEAIAGSCLKQPYSLKLTDNAQSHKLIGFRLLGIGHRDSSKDPYPVEVDIRAPNVLTFAKLMSESKKLWLDALPHVNKVLRREISYVMPAYQRKGIGAYMLHYGLNFEKLKSDGVQGIVSEATSLANQRLLSLNGYKEVAVLPDSAYENLNLQFENGTRNIKAYYLELK</sequence>
<dbReference type="PANTHER" id="PTHR20905">
    <property type="entry name" value="N-ACETYLTRANSFERASE-RELATED"/>
    <property type="match status" value="1"/>
</dbReference>
<dbReference type="Proteomes" id="UP000887575">
    <property type="component" value="Unassembled WGS sequence"/>
</dbReference>
<dbReference type="PANTHER" id="PTHR20905:SF30">
    <property type="entry name" value="N-ACETYLTRANSFERASE DOMAIN-CONTAINING PROTEIN"/>
    <property type="match status" value="1"/>
</dbReference>
<dbReference type="SUPFAM" id="SSF55729">
    <property type="entry name" value="Acyl-CoA N-acyltransferases (Nat)"/>
    <property type="match status" value="1"/>
</dbReference>
<reference evidence="2" key="1">
    <citation type="submission" date="2024-02" db="UniProtKB">
        <authorList>
            <consortium name="WormBaseParasite"/>
        </authorList>
    </citation>
    <scope>IDENTIFICATION</scope>
</reference>
<dbReference type="InterPro" id="IPR016181">
    <property type="entry name" value="Acyl_CoA_acyltransferase"/>
</dbReference>
<organism evidence="1 2">
    <name type="scientific">Mesorhabditis belari</name>
    <dbReference type="NCBI Taxonomy" id="2138241"/>
    <lineage>
        <taxon>Eukaryota</taxon>
        <taxon>Metazoa</taxon>
        <taxon>Ecdysozoa</taxon>
        <taxon>Nematoda</taxon>
        <taxon>Chromadorea</taxon>
        <taxon>Rhabditida</taxon>
        <taxon>Rhabditina</taxon>
        <taxon>Rhabditomorpha</taxon>
        <taxon>Rhabditoidea</taxon>
        <taxon>Rhabditidae</taxon>
        <taxon>Mesorhabditinae</taxon>
        <taxon>Mesorhabditis</taxon>
    </lineage>
</organism>
<proteinExistence type="predicted"/>
<accession>A0AAF3J631</accession>